<dbReference type="Proteomes" id="UP000000768">
    <property type="component" value="Chromosome 1"/>
</dbReference>
<sequence length="160" mass="17257">MWAMLADDDPGDSEAAKRYERETKVKEAAEYRHQQAVAAAASEAAAVGNNATRTHGHNQKEALKNKKKARNEKKARKDRPRKQRKKPRQPVAVANGDANTAVVVQAAEATAVDGSDDESDGEEESTSYCRTVIGRLLRAAVAAVLIAFWVHAAAPAHTAT</sequence>
<feature type="region of interest" description="Disordered" evidence="1">
    <location>
        <begin position="1"/>
        <end position="100"/>
    </location>
</feature>
<dbReference type="AlphaFoldDB" id="A0A1B6QH14"/>
<feature type="compositionally biased region" description="Acidic residues" evidence="1">
    <location>
        <begin position="1"/>
        <end position="12"/>
    </location>
</feature>
<protein>
    <submittedName>
        <fullName evidence="3">Uncharacterized protein</fullName>
    </submittedName>
</protein>
<feature type="compositionally biased region" description="Low complexity" evidence="1">
    <location>
        <begin position="34"/>
        <end position="51"/>
    </location>
</feature>
<evidence type="ECO:0000313" key="3">
    <source>
        <dbReference type="EMBL" id="KXG37215.2"/>
    </source>
</evidence>
<evidence type="ECO:0000256" key="1">
    <source>
        <dbReference type="SAM" id="MobiDB-lite"/>
    </source>
</evidence>
<keyword evidence="2" id="KW-0812">Transmembrane</keyword>
<feature type="compositionally biased region" description="Basic and acidic residues" evidence="1">
    <location>
        <begin position="14"/>
        <end position="33"/>
    </location>
</feature>
<feature type="transmembrane region" description="Helical" evidence="2">
    <location>
        <begin position="136"/>
        <end position="154"/>
    </location>
</feature>
<reference evidence="3 4" key="1">
    <citation type="journal article" date="2009" name="Nature">
        <title>The Sorghum bicolor genome and the diversification of grasses.</title>
        <authorList>
            <person name="Paterson A.H."/>
            <person name="Bowers J.E."/>
            <person name="Bruggmann R."/>
            <person name="Dubchak I."/>
            <person name="Grimwood J."/>
            <person name="Gundlach H."/>
            <person name="Haberer G."/>
            <person name="Hellsten U."/>
            <person name="Mitros T."/>
            <person name="Poliakov A."/>
            <person name="Schmutz J."/>
            <person name="Spannagl M."/>
            <person name="Tang H."/>
            <person name="Wang X."/>
            <person name="Wicker T."/>
            <person name="Bharti A.K."/>
            <person name="Chapman J."/>
            <person name="Feltus F.A."/>
            <person name="Gowik U."/>
            <person name="Grigoriev I.V."/>
            <person name="Lyons E."/>
            <person name="Maher C.A."/>
            <person name="Martis M."/>
            <person name="Narechania A."/>
            <person name="Otillar R.P."/>
            <person name="Penning B.W."/>
            <person name="Salamov A.A."/>
            <person name="Wang Y."/>
            <person name="Zhang L."/>
            <person name="Carpita N.C."/>
            <person name="Freeling M."/>
            <person name="Gingle A.R."/>
            <person name="Hash C.T."/>
            <person name="Keller B."/>
            <person name="Klein P."/>
            <person name="Kresovich S."/>
            <person name="McCann M.C."/>
            <person name="Ming R."/>
            <person name="Peterson D.G."/>
            <person name="Mehboob-ur-Rahman"/>
            <person name="Ware D."/>
            <person name="Westhoff P."/>
            <person name="Mayer K.F."/>
            <person name="Messing J."/>
            <person name="Rokhsar D.S."/>
        </authorList>
    </citation>
    <scope>NUCLEOTIDE SEQUENCE [LARGE SCALE GENOMIC DNA]</scope>
    <source>
        <strain evidence="4">cv. BTx623</strain>
    </source>
</reference>
<name>A0A1B6QH14_SORBI</name>
<accession>A0A1B6QH14</accession>
<evidence type="ECO:0000256" key="2">
    <source>
        <dbReference type="SAM" id="Phobius"/>
    </source>
</evidence>
<keyword evidence="4" id="KW-1185">Reference proteome</keyword>
<evidence type="ECO:0000313" key="4">
    <source>
        <dbReference type="Proteomes" id="UP000000768"/>
    </source>
</evidence>
<feature type="compositionally biased region" description="Basic residues" evidence="1">
    <location>
        <begin position="65"/>
        <end position="88"/>
    </location>
</feature>
<keyword evidence="2" id="KW-0472">Membrane</keyword>
<reference evidence="4" key="2">
    <citation type="journal article" date="2018" name="Plant J.">
        <title>The Sorghum bicolor reference genome: improved assembly, gene annotations, a transcriptome atlas, and signatures of genome organization.</title>
        <authorList>
            <person name="McCormick R.F."/>
            <person name="Truong S.K."/>
            <person name="Sreedasyam A."/>
            <person name="Jenkins J."/>
            <person name="Shu S."/>
            <person name="Sims D."/>
            <person name="Kennedy M."/>
            <person name="Amirebrahimi M."/>
            <person name="Weers B.D."/>
            <person name="McKinley B."/>
            <person name="Mattison A."/>
            <person name="Morishige D.T."/>
            <person name="Grimwood J."/>
            <person name="Schmutz J."/>
            <person name="Mullet J.E."/>
        </authorList>
    </citation>
    <scope>NUCLEOTIDE SEQUENCE [LARGE SCALE GENOMIC DNA]</scope>
    <source>
        <strain evidence="4">cv. BTx623</strain>
    </source>
</reference>
<gene>
    <name evidence="3" type="ORF">SORBI_3001G026950</name>
</gene>
<dbReference type="EMBL" id="CM000760">
    <property type="protein sequence ID" value="KXG37215.2"/>
    <property type="molecule type" value="Genomic_DNA"/>
</dbReference>
<dbReference type="Gramene" id="KXG37215">
    <property type="protein sequence ID" value="KXG37215"/>
    <property type="gene ID" value="SORBI_3001G026950"/>
</dbReference>
<keyword evidence="2" id="KW-1133">Transmembrane helix</keyword>
<organism evidence="3 4">
    <name type="scientific">Sorghum bicolor</name>
    <name type="common">Sorghum</name>
    <name type="synonym">Sorghum vulgare</name>
    <dbReference type="NCBI Taxonomy" id="4558"/>
    <lineage>
        <taxon>Eukaryota</taxon>
        <taxon>Viridiplantae</taxon>
        <taxon>Streptophyta</taxon>
        <taxon>Embryophyta</taxon>
        <taxon>Tracheophyta</taxon>
        <taxon>Spermatophyta</taxon>
        <taxon>Magnoliopsida</taxon>
        <taxon>Liliopsida</taxon>
        <taxon>Poales</taxon>
        <taxon>Poaceae</taxon>
        <taxon>PACMAD clade</taxon>
        <taxon>Panicoideae</taxon>
        <taxon>Andropogonodae</taxon>
        <taxon>Andropogoneae</taxon>
        <taxon>Sorghinae</taxon>
        <taxon>Sorghum</taxon>
    </lineage>
</organism>
<dbReference type="InParanoid" id="A0A1B6QH14"/>
<proteinExistence type="predicted"/>